<evidence type="ECO:0000313" key="4">
    <source>
        <dbReference type="Proteomes" id="UP001063166"/>
    </source>
</evidence>
<comment type="caution">
    <text evidence="3">The sequence shown here is derived from an EMBL/GenBank/DDBJ whole genome shotgun (WGS) entry which is preliminary data.</text>
</comment>
<keyword evidence="4" id="KW-1185">Reference proteome</keyword>
<dbReference type="EMBL" id="BRPK01000016">
    <property type="protein sequence ID" value="GLB44349.1"/>
    <property type="molecule type" value="Genomic_DNA"/>
</dbReference>
<evidence type="ECO:0000313" key="3">
    <source>
        <dbReference type="EMBL" id="GLB44349.1"/>
    </source>
</evidence>
<feature type="compositionally biased region" description="Basic and acidic residues" evidence="1">
    <location>
        <begin position="450"/>
        <end position="467"/>
    </location>
</feature>
<feature type="compositionally biased region" description="Polar residues" evidence="1">
    <location>
        <begin position="255"/>
        <end position="264"/>
    </location>
</feature>
<name>A0A9P3UQU6_LYOSH</name>
<evidence type="ECO:0000256" key="1">
    <source>
        <dbReference type="SAM" id="MobiDB-lite"/>
    </source>
</evidence>
<protein>
    <submittedName>
        <fullName evidence="3">Uncharacterized protein</fullName>
    </submittedName>
</protein>
<keyword evidence="2" id="KW-1133">Transmembrane helix</keyword>
<feature type="compositionally biased region" description="Basic and acidic residues" evidence="1">
    <location>
        <begin position="347"/>
        <end position="363"/>
    </location>
</feature>
<feature type="compositionally biased region" description="Low complexity" evidence="1">
    <location>
        <begin position="315"/>
        <end position="327"/>
    </location>
</feature>
<proteinExistence type="predicted"/>
<feature type="region of interest" description="Disordered" evidence="1">
    <location>
        <begin position="249"/>
        <end position="282"/>
    </location>
</feature>
<feature type="region of interest" description="Disordered" evidence="1">
    <location>
        <begin position="347"/>
        <end position="376"/>
    </location>
</feature>
<gene>
    <name evidence="3" type="ORF">LshimejAT787_1602790</name>
</gene>
<reference evidence="3" key="1">
    <citation type="submission" date="2022-07" db="EMBL/GenBank/DDBJ databases">
        <title>The genome of Lyophyllum shimeji provides insight into the initial evolution of ectomycorrhizal fungal genome.</title>
        <authorList>
            <person name="Kobayashi Y."/>
            <person name="Shibata T."/>
            <person name="Hirakawa H."/>
            <person name="Shigenobu S."/>
            <person name="Nishiyama T."/>
            <person name="Yamada A."/>
            <person name="Hasebe M."/>
            <person name="Kawaguchi M."/>
        </authorList>
    </citation>
    <scope>NUCLEOTIDE SEQUENCE</scope>
    <source>
        <strain evidence="3">AT787</strain>
    </source>
</reference>
<feature type="region of interest" description="Disordered" evidence="1">
    <location>
        <begin position="1"/>
        <end position="75"/>
    </location>
</feature>
<dbReference type="OrthoDB" id="2683906at2759"/>
<feature type="region of interest" description="Disordered" evidence="1">
    <location>
        <begin position="448"/>
        <end position="467"/>
    </location>
</feature>
<evidence type="ECO:0000256" key="2">
    <source>
        <dbReference type="SAM" id="Phobius"/>
    </source>
</evidence>
<feature type="transmembrane region" description="Helical" evidence="2">
    <location>
        <begin position="91"/>
        <end position="116"/>
    </location>
</feature>
<sequence>MSTATTSPSASGSRTRSSSGTPTTSSPSATTSGSLTSSTPGFPFSSTFSDPFPSQTSSSGGPGGGGGGGANNGGGGNINPGGGGIASSASLYLYTFLATLVLLLSVSAAIILRSLLLRRRHRRMMEEAIRNGTWIPPSPGGGPFGLGGRGGRVDLSRKPVMFESYIGGSEKDQMYGDAKHAAQTEWDWDSIRPFSATYITPPPASLPLPQGNNGTTTPAANGSAIQIPPPLTYTRRVIRFFRRGRAFTPQYPLTPRSNSASAVNLPTLPSGAGGADGGSTQPPAQVRVAVLIAMPHPPKEGVESKFKSPSPMPGPSSSSAAAVASSSLADEEEELPHLEFGVAELEVHDSDRGADAEGKDKGRASGSGSLDDPFATPARSDIAVKVVYDDEGTIFRRHLVDQVDSDLGATCAASFEATNAKDINPPKDLAAQAAKKDLCPSELEEIIDNANDRDREETSDNHGSAEERQMYDLLVRTALVELRSQLWRCHHTS</sequence>
<keyword evidence="2" id="KW-0812">Transmembrane</keyword>
<accession>A0A9P3UQU6</accession>
<feature type="compositionally biased region" description="Low complexity" evidence="1">
    <location>
        <begin position="1"/>
        <end position="59"/>
    </location>
</feature>
<dbReference type="Proteomes" id="UP001063166">
    <property type="component" value="Unassembled WGS sequence"/>
</dbReference>
<feature type="region of interest" description="Disordered" evidence="1">
    <location>
        <begin position="298"/>
        <end position="334"/>
    </location>
</feature>
<keyword evidence="2" id="KW-0472">Membrane</keyword>
<feature type="compositionally biased region" description="Gly residues" evidence="1">
    <location>
        <begin position="60"/>
        <end position="75"/>
    </location>
</feature>
<dbReference type="AlphaFoldDB" id="A0A9P3UQU6"/>
<organism evidence="3 4">
    <name type="scientific">Lyophyllum shimeji</name>
    <name type="common">Hon-shimeji</name>
    <name type="synonym">Tricholoma shimeji</name>
    <dbReference type="NCBI Taxonomy" id="47721"/>
    <lineage>
        <taxon>Eukaryota</taxon>
        <taxon>Fungi</taxon>
        <taxon>Dikarya</taxon>
        <taxon>Basidiomycota</taxon>
        <taxon>Agaricomycotina</taxon>
        <taxon>Agaricomycetes</taxon>
        <taxon>Agaricomycetidae</taxon>
        <taxon>Agaricales</taxon>
        <taxon>Tricholomatineae</taxon>
        <taxon>Lyophyllaceae</taxon>
        <taxon>Lyophyllum</taxon>
    </lineage>
</organism>